<name>A0A8H6ICX7_9AGAR</name>
<dbReference type="Gene3D" id="1.10.510.10">
    <property type="entry name" value="Transferase(Phosphotransferase) domain 1"/>
    <property type="match status" value="1"/>
</dbReference>
<proteinExistence type="predicted"/>
<dbReference type="Gene3D" id="3.30.200.20">
    <property type="entry name" value="Phosphorylase Kinase, domain 1"/>
    <property type="match status" value="1"/>
</dbReference>
<sequence>MEIEINPFSSREKRLEKRWQFWDDERTVKWFQARGYTLYNRPNKDYGSNPPSPEPCPHLTVPSIPDKERIVAAVTPYACHDDCKSNSGIARSVGEHTGSVCFAQDERGRHVAIKLVSADARPDERKIYQFLHRQDVQVLEQNCVLPVLEILPYGEHCFVVMPRWGGLVYYPEPYSLREVIEFIRGCLKGLAFLHKNGIIHRDLSWSNYLVNHFTSRFAERYSYQRRRMRARGELLYAIFDYNISIILPQDVDPKTFTLPYNMTWEGSSFDVPDVWQGELDYDPFAYDVGVLGYLFSTQFQHLCSDLYLLAPLIDGMTTKTIQKRFTADQALEFLDASMDTLPEDKQEEPFSTERGNYVPYYDYDGRWAGLPAELVQRWAQYREPPLPKTTKLMRWLCENDQVAAFVRILRRVGRFFKLKL</sequence>
<dbReference type="EMBL" id="JACGCI010000006">
    <property type="protein sequence ID" value="KAF6763240.1"/>
    <property type="molecule type" value="Genomic_DNA"/>
</dbReference>
<dbReference type="AlphaFoldDB" id="A0A8H6ICX7"/>
<dbReference type="GO" id="GO:0005524">
    <property type="term" value="F:ATP binding"/>
    <property type="evidence" value="ECO:0007669"/>
    <property type="project" value="InterPro"/>
</dbReference>
<dbReference type="PROSITE" id="PS00109">
    <property type="entry name" value="PROTEIN_KINASE_TYR"/>
    <property type="match status" value="1"/>
</dbReference>
<dbReference type="GO" id="GO:0004672">
    <property type="term" value="F:protein kinase activity"/>
    <property type="evidence" value="ECO:0007669"/>
    <property type="project" value="InterPro"/>
</dbReference>
<organism evidence="2 3">
    <name type="scientific">Ephemerocybe angulata</name>
    <dbReference type="NCBI Taxonomy" id="980116"/>
    <lineage>
        <taxon>Eukaryota</taxon>
        <taxon>Fungi</taxon>
        <taxon>Dikarya</taxon>
        <taxon>Basidiomycota</taxon>
        <taxon>Agaricomycotina</taxon>
        <taxon>Agaricomycetes</taxon>
        <taxon>Agaricomycetidae</taxon>
        <taxon>Agaricales</taxon>
        <taxon>Agaricineae</taxon>
        <taxon>Psathyrellaceae</taxon>
        <taxon>Ephemerocybe</taxon>
    </lineage>
</organism>
<evidence type="ECO:0000259" key="1">
    <source>
        <dbReference type="PROSITE" id="PS50011"/>
    </source>
</evidence>
<comment type="caution">
    <text evidence="2">The sequence shown here is derived from an EMBL/GenBank/DDBJ whole genome shotgun (WGS) entry which is preliminary data.</text>
</comment>
<dbReference type="InterPro" id="IPR011009">
    <property type="entry name" value="Kinase-like_dom_sf"/>
</dbReference>
<keyword evidence="2" id="KW-0808">Transferase</keyword>
<dbReference type="OrthoDB" id="2722301at2759"/>
<dbReference type="SMART" id="SM00220">
    <property type="entry name" value="S_TKc"/>
    <property type="match status" value="1"/>
</dbReference>
<protein>
    <submittedName>
        <fullName evidence="2">Other/AgaK1 protein kinase</fullName>
    </submittedName>
</protein>
<evidence type="ECO:0000313" key="3">
    <source>
        <dbReference type="Proteomes" id="UP000521943"/>
    </source>
</evidence>
<gene>
    <name evidence="2" type="ORF">DFP72DRAFT_875122</name>
</gene>
<dbReference type="InterPro" id="IPR000719">
    <property type="entry name" value="Prot_kinase_dom"/>
</dbReference>
<dbReference type="Proteomes" id="UP000521943">
    <property type="component" value="Unassembled WGS sequence"/>
</dbReference>
<dbReference type="SUPFAM" id="SSF56112">
    <property type="entry name" value="Protein kinase-like (PK-like)"/>
    <property type="match status" value="1"/>
</dbReference>
<feature type="domain" description="Protein kinase" evidence="1">
    <location>
        <begin position="87"/>
        <end position="361"/>
    </location>
</feature>
<dbReference type="PROSITE" id="PS50011">
    <property type="entry name" value="PROTEIN_KINASE_DOM"/>
    <property type="match status" value="1"/>
</dbReference>
<keyword evidence="3" id="KW-1185">Reference proteome</keyword>
<reference evidence="2 3" key="1">
    <citation type="submission" date="2020-07" db="EMBL/GenBank/DDBJ databases">
        <title>Comparative genomics of pyrophilous fungi reveals a link between fire events and developmental genes.</title>
        <authorList>
            <consortium name="DOE Joint Genome Institute"/>
            <person name="Steindorff A.S."/>
            <person name="Carver A."/>
            <person name="Calhoun S."/>
            <person name="Stillman K."/>
            <person name="Liu H."/>
            <person name="Lipzen A."/>
            <person name="Pangilinan J."/>
            <person name="Labutti K."/>
            <person name="Bruns T.D."/>
            <person name="Grigoriev I.V."/>
        </authorList>
    </citation>
    <scope>NUCLEOTIDE SEQUENCE [LARGE SCALE GENOMIC DNA]</scope>
    <source>
        <strain evidence="2 3">CBS 144469</strain>
    </source>
</reference>
<accession>A0A8H6ICX7</accession>
<evidence type="ECO:0000313" key="2">
    <source>
        <dbReference type="EMBL" id="KAF6763240.1"/>
    </source>
</evidence>
<dbReference type="InterPro" id="IPR008266">
    <property type="entry name" value="Tyr_kinase_AS"/>
</dbReference>
<keyword evidence="2" id="KW-0418">Kinase</keyword>